<reference evidence="2 3" key="1">
    <citation type="journal article" date="2007" name="Nature">
        <title>Evolution of genes and genomes on the Drosophila phylogeny.</title>
        <authorList>
            <consortium name="Drosophila 12 Genomes Consortium"/>
            <person name="Clark A.G."/>
            <person name="Eisen M.B."/>
            <person name="Smith D.R."/>
            <person name="Bergman C.M."/>
            <person name="Oliver B."/>
            <person name="Markow T.A."/>
            <person name="Kaufman T.C."/>
            <person name="Kellis M."/>
            <person name="Gelbart W."/>
            <person name="Iyer V.N."/>
            <person name="Pollard D.A."/>
            <person name="Sackton T.B."/>
            <person name="Larracuente A.M."/>
            <person name="Singh N.D."/>
            <person name="Abad J.P."/>
            <person name="Abt D.N."/>
            <person name="Adryan B."/>
            <person name="Aguade M."/>
            <person name="Akashi H."/>
            <person name="Anderson W.W."/>
            <person name="Aquadro C.F."/>
            <person name="Ardell D.H."/>
            <person name="Arguello R."/>
            <person name="Artieri C.G."/>
            <person name="Barbash D.A."/>
            <person name="Barker D."/>
            <person name="Barsanti P."/>
            <person name="Batterham P."/>
            <person name="Batzoglou S."/>
            <person name="Begun D."/>
            <person name="Bhutkar A."/>
            <person name="Blanco E."/>
            <person name="Bosak S.A."/>
            <person name="Bradley R.K."/>
            <person name="Brand A.D."/>
            <person name="Brent M.R."/>
            <person name="Brooks A.N."/>
            <person name="Brown R.H."/>
            <person name="Butlin R.K."/>
            <person name="Caggese C."/>
            <person name="Calvi B.R."/>
            <person name="Bernardo de Carvalho A."/>
            <person name="Caspi A."/>
            <person name="Castrezana S."/>
            <person name="Celniker S.E."/>
            <person name="Chang J.L."/>
            <person name="Chapple C."/>
            <person name="Chatterji S."/>
            <person name="Chinwalla A."/>
            <person name="Civetta A."/>
            <person name="Clifton S.W."/>
            <person name="Comeron J.M."/>
            <person name="Costello J.C."/>
            <person name="Coyne J.A."/>
            <person name="Daub J."/>
            <person name="David R.G."/>
            <person name="Delcher A.L."/>
            <person name="Delehaunty K."/>
            <person name="Do C.B."/>
            <person name="Ebling H."/>
            <person name="Edwards K."/>
            <person name="Eickbush T."/>
            <person name="Evans J.D."/>
            <person name="Filipski A."/>
            <person name="Findeiss S."/>
            <person name="Freyhult E."/>
            <person name="Fulton L."/>
            <person name="Fulton R."/>
            <person name="Garcia A.C."/>
            <person name="Gardiner A."/>
            <person name="Garfield D.A."/>
            <person name="Garvin B.E."/>
            <person name="Gibson G."/>
            <person name="Gilbert D."/>
            <person name="Gnerre S."/>
            <person name="Godfrey J."/>
            <person name="Good R."/>
            <person name="Gotea V."/>
            <person name="Gravely B."/>
            <person name="Greenberg A.J."/>
            <person name="Griffiths-Jones S."/>
            <person name="Gross S."/>
            <person name="Guigo R."/>
            <person name="Gustafson E.A."/>
            <person name="Haerty W."/>
            <person name="Hahn M.W."/>
            <person name="Halligan D.L."/>
            <person name="Halpern A.L."/>
            <person name="Halter G.M."/>
            <person name="Han M.V."/>
            <person name="Heger A."/>
            <person name="Hillier L."/>
            <person name="Hinrichs A.S."/>
            <person name="Holmes I."/>
            <person name="Hoskins R.A."/>
            <person name="Hubisz M.J."/>
            <person name="Hultmark D."/>
            <person name="Huntley M.A."/>
            <person name="Jaffe D.B."/>
            <person name="Jagadeeshan S."/>
            <person name="Jeck W.R."/>
            <person name="Johnson J."/>
            <person name="Jones C.D."/>
            <person name="Jordan W.C."/>
            <person name="Karpen G.H."/>
            <person name="Kataoka E."/>
            <person name="Keightley P.D."/>
            <person name="Kheradpour P."/>
            <person name="Kirkness E.F."/>
            <person name="Koerich L.B."/>
            <person name="Kristiansen K."/>
            <person name="Kudrna D."/>
            <person name="Kulathinal R.J."/>
            <person name="Kumar S."/>
            <person name="Kwok R."/>
            <person name="Lander E."/>
            <person name="Langley C.H."/>
            <person name="Lapoint R."/>
            <person name="Lazzaro B.P."/>
            <person name="Lee S.J."/>
            <person name="Levesque L."/>
            <person name="Li R."/>
            <person name="Lin C.F."/>
            <person name="Lin M.F."/>
            <person name="Lindblad-Toh K."/>
            <person name="Llopart A."/>
            <person name="Long M."/>
            <person name="Low L."/>
            <person name="Lozovsky E."/>
            <person name="Lu J."/>
            <person name="Luo M."/>
            <person name="Machado C.A."/>
            <person name="Makalowski W."/>
            <person name="Marzo M."/>
            <person name="Matsuda M."/>
            <person name="Matzkin L."/>
            <person name="McAllister B."/>
            <person name="McBride C.S."/>
            <person name="McKernan B."/>
            <person name="McKernan K."/>
            <person name="Mendez-Lago M."/>
            <person name="Minx P."/>
            <person name="Mollenhauer M.U."/>
            <person name="Montooth K."/>
            <person name="Mount S.M."/>
            <person name="Mu X."/>
            <person name="Myers E."/>
            <person name="Negre B."/>
            <person name="Newfeld S."/>
            <person name="Nielsen R."/>
            <person name="Noor M.A."/>
            <person name="O'Grady P."/>
            <person name="Pachter L."/>
            <person name="Papaceit M."/>
            <person name="Parisi M.J."/>
            <person name="Parisi M."/>
            <person name="Parts L."/>
            <person name="Pedersen J.S."/>
            <person name="Pesole G."/>
            <person name="Phillippy A.M."/>
            <person name="Ponting C.P."/>
            <person name="Pop M."/>
            <person name="Porcelli D."/>
            <person name="Powell J.R."/>
            <person name="Prohaska S."/>
            <person name="Pruitt K."/>
            <person name="Puig M."/>
            <person name="Quesneville H."/>
            <person name="Ram K.R."/>
            <person name="Rand D."/>
            <person name="Rasmussen M.D."/>
            <person name="Reed L.K."/>
            <person name="Reenan R."/>
            <person name="Reily A."/>
            <person name="Remington K.A."/>
            <person name="Rieger T.T."/>
            <person name="Ritchie M.G."/>
            <person name="Robin C."/>
            <person name="Rogers Y.H."/>
            <person name="Rohde C."/>
            <person name="Rozas J."/>
            <person name="Rubenfield M.J."/>
            <person name="Ruiz A."/>
            <person name="Russo S."/>
            <person name="Salzberg S.L."/>
            <person name="Sanchez-Gracia A."/>
            <person name="Saranga D.J."/>
            <person name="Sato H."/>
            <person name="Schaeffer S.W."/>
            <person name="Schatz M.C."/>
            <person name="Schlenke T."/>
            <person name="Schwartz R."/>
            <person name="Segarra C."/>
            <person name="Singh R.S."/>
            <person name="Sirot L."/>
            <person name="Sirota M."/>
            <person name="Sisneros N.B."/>
            <person name="Smith C.D."/>
            <person name="Smith T.F."/>
            <person name="Spieth J."/>
            <person name="Stage D.E."/>
            <person name="Stark A."/>
            <person name="Stephan W."/>
            <person name="Strausberg R.L."/>
            <person name="Strempel S."/>
            <person name="Sturgill D."/>
            <person name="Sutton G."/>
            <person name="Sutton G.G."/>
            <person name="Tao W."/>
            <person name="Teichmann S."/>
            <person name="Tobari Y.N."/>
            <person name="Tomimura Y."/>
            <person name="Tsolas J.M."/>
            <person name="Valente V.L."/>
            <person name="Venter E."/>
            <person name="Venter J.C."/>
            <person name="Vicario S."/>
            <person name="Vieira F.G."/>
            <person name="Vilella A.J."/>
            <person name="Villasante A."/>
            <person name="Walenz B."/>
            <person name="Wang J."/>
            <person name="Wasserman M."/>
            <person name="Watts T."/>
            <person name="Wilson D."/>
            <person name="Wilson R.K."/>
            <person name="Wing R.A."/>
            <person name="Wolfner M.F."/>
            <person name="Wong A."/>
            <person name="Wong G.K."/>
            <person name="Wu C.I."/>
            <person name="Wu G."/>
            <person name="Yamamoto D."/>
            <person name="Yang H.P."/>
            <person name="Yang S.P."/>
            <person name="Yorke J.A."/>
            <person name="Yoshida K."/>
            <person name="Zdobnov E."/>
            <person name="Zhang P."/>
            <person name="Zhang Y."/>
            <person name="Zimin A.V."/>
            <person name="Baldwin J."/>
            <person name="Abdouelleil A."/>
            <person name="Abdulkadir J."/>
            <person name="Abebe A."/>
            <person name="Abera B."/>
            <person name="Abreu J."/>
            <person name="Acer S.C."/>
            <person name="Aftuck L."/>
            <person name="Alexander A."/>
            <person name="An P."/>
            <person name="Anderson E."/>
            <person name="Anderson S."/>
            <person name="Arachi H."/>
            <person name="Azer M."/>
            <person name="Bachantsang P."/>
            <person name="Barry A."/>
            <person name="Bayul T."/>
            <person name="Berlin A."/>
            <person name="Bessette D."/>
            <person name="Bloom T."/>
            <person name="Blye J."/>
            <person name="Boguslavskiy L."/>
            <person name="Bonnet C."/>
            <person name="Boukhgalter B."/>
            <person name="Bourzgui I."/>
            <person name="Brown A."/>
            <person name="Cahill P."/>
            <person name="Channer S."/>
            <person name="Cheshatsang Y."/>
            <person name="Chuda L."/>
            <person name="Citroen M."/>
            <person name="Collymore A."/>
            <person name="Cooke P."/>
            <person name="Costello M."/>
            <person name="D'Aco K."/>
            <person name="Daza R."/>
            <person name="De Haan G."/>
            <person name="DeGray S."/>
            <person name="DeMaso C."/>
            <person name="Dhargay N."/>
            <person name="Dooley K."/>
            <person name="Dooley E."/>
            <person name="Doricent M."/>
            <person name="Dorje P."/>
            <person name="Dorjee K."/>
            <person name="Dupes A."/>
            <person name="Elong R."/>
            <person name="Falk J."/>
            <person name="Farina A."/>
            <person name="Faro S."/>
            <person name="Ferguson D."/>
            <person name="Fisher S."/>
            <person name="Foley C.D."/>
            <person name="Franke A."/>
            <person name="Friedrich D."/>
            <person name="Gadbois L."/>
            <person name="Gearin G."/>
            <person name="Gearin C.R."/>
            <person name="Giannoukos G."/>
            <person name="Goode T."/>
            <person name="Graham J."/>
            <person name="Grandbois E."/>
            <person name="Grewal S."/>
            <person name="Gyaltsen K."/>
            <person name="Hafez N."/>
            <person name="Hagos B."/>
            <person name="Hall J."/>
            <person name="Henson C."/>
            <person name="Hollinger A."/>
            <person name="Honan T."/>
            <person name="Huard M.D."/>
            <person name="Hughes L."/>
            <person name="Hurhula B."/>
            <person name="Husby M.E."/>
            <person name="Kamat A."/>
            <person name="Kanga B."/>
            <person name="Kashin S."/>
            <person name="Khazanovich D."/>
            <person name="Kisner P."/>
            <person name="Lance K."/>
            <person name="Lara M."/>
            <person name="Lee W."/>
            <person name="Lennon N."/>
            <person name="Letendre F."/>
            <person name="LeVine R."/>
            <person name="Lipovsky A."/>
            <person name="Liu X."/>
            <person name="Liu J."/>
            <person name="Liu S."/>
            <person name="Lokyitsang T."/>
            <person name="Lokyitsang Y."/>
            <person name="Lubonja R."/>
            <person name="Lui A."/>
            <person name="MacDonald P."/>
            <person name="Magnisalis V."/>
            <person name="Maru K."/>
            <person name="Matthews C."/>
            <person name="McCusker W."/>
            <person name="McDonough S."/>
            <person name="Mehta T."/>
            <person name="Meldrim J."/>
            <person name="Meneus L."/>
            <person name="Mihai O."/>
            <person name="Mihalev A."/>
            <person name="Mihova T."/>
            <person name="Mittelman R."/>
            <person name="Mlenga V."/>
            <person name="Montmayeur A."/>
            <person name="Mulrain L."/>
            <person name="Navidi A."/>
            <person name="Naylor J."/>
            <person name="Negash T."/>
            <person name="Nguyen T."/>
            <person name="Nguyen N."/>
            <person name="Nicol R."/>
            <person name="Norbu C."/>
            <person name="Norbu N."/>
            <person name="Novod N."/>
            <person name="O'Neill B."/>
            <person name="Osman S."/>
            <person name="Markiewicz E."/>
            <person name="Oyono O.L."/>
            <person name="Patti C."/>
            <person name="Phunkhang P."/>
            <person name="Pierre F."/>
            <person name="Priest M."/>
            <person name="Raghuraman S."/>
            <person name="Rege F."/>
            <person name="Reyes R."/>
            <person name="Rise C."/>
            <person name="Rogov P."/>
            <person name="Ross K."/>
            <person name="Ryan E."/>
            <person name="Settipalli S."/>
            <person name="Shea T."/>
            <person name="Sherpa N."/>
            <person name="Shi L."/>
            <person name="Shih D."/>
            <person name="Sparrow T."/>
            <person name="Spaulding J."/>
            <person name="Stalker J."/>
            <person name="Stange-Thomann N."/>
            <person name="Stavropoulos S."/>
            <person name="Stone C."/>
            <person name="Strader C."/>
            <person name="Tesfaye S."/>
            <person name="Thomson T."/>
            <person name="Thoulutsang Y."/>
            <person name="Thoulutsang D."/>
            <person name="Topham K."/>
            <person name="Topping I."/>
            <person name="Tsamla T."/>
            <person name="Vassiliev H."/>
            <person name="Vo A."/>
            <person name="Wangchuk T."/>
            <person name="Wangdi T."/>
            <person name="Weiand M."/>
            <person name="Wilkinson J."/>
            <person name="Wilson A."/>
            <person name="Yadav S."/>
            <person name="Young G."/>
            <person name="Yu Q."/>
            <person name="Zembek L."/>
            <person name="Zhong D."/>
            <person name="Zimmer A."/>
            <person name="Zwirko Z."/>
            <person name="Jaffe D.B."/>
            <person name="Alvarez P."/>
            <person name="Brockman W."/>
            <person name="Butler J."/>
            <person name="Chin C."/>
            <person name="Gnerre S."/>
            <person name="Grabherr M."/>
            <person name="Kleber M."/>
            <person name="Mauceli E."/>
            <person name="MacCallum I."/>
        </authorList>
    </citation>
    <scope>NUCLEOTIDE SEQUENCE [LARGE SCALE GENOMIC DNA]</scope>
    <source>
        <strain evidence="3">Tucson 14030-0811.24</strain>
    </source>
</reference>
<gene>
    <name evidence="2" type="primary">Dwil\GK20653</name>
    <name evidence="2" type="ORF">Dwil_GK20653</name>
</gene>
<dbReference type="EMBL" id="CH963846">
    <property type="protein sequence ID" value="EDW72530.2"/>
    <property type="molecule type" value="Genomic_DNA"/>
</dbReference>
<dbReference type="HOGENOM" id="CLU_1078756_0_0_1"/>
<protein>
    <submittedName>
        <fullName evidence="2">Uncharacterized protein</fullName>
    </submittedName>
</protein>
<dbReference type="AlphaFoldDB" id="B4MK91"/>
<evidence type="ECO:0000313" key="3">
    <source>
        <dbReference type="Proteomes" id="UP000007798"/>
    </source>
</evidence>
<dbReference type="Proteomes" id="UP000007798">
    <property type="component" value="Unassembled WGS sequence"/>
</dbReference>
<evidence type="ECO:0000256" key="1">
    <source>
        <dbReference type="SAM" id="SignalP"/>
    </source>
</evidence>
<dbReference type="STRING" id="7260.B4MK91"/>
<dbReference type="OrthoDB" id="7861938at2759"/>
<evidence type="ECO:0000313" key="2">
    <source>
        <dbReference type="EMBL" id="EDW72530.2"/>
    </source>
</evidence>
<feature type="signal peptide" evidence="1">
    <location>
        <begin position="1"/>
        <end position="24"/>
    </location>
</feature>
<dbReference type="InParanoid" id="B4MK91"/>
<proteinExistence type="predicted"/>
<feature type="chain" id="PRO_5006457896" evidence="1">
    <location>
        <begin position="25"/>
        <end position="217"/>
    </location>
</feature>
<accession>B4MK91</accession>
<keyword evidence="1" id="KW-0732">Signal</keyword>
<keyword evidence="3" id="KW-1185">Reference proteome</keyword>
<organism evidence="2 3">
    <name type="scientific">Drosophila willistoni</name>
    <name type="common">Fruit fly</name>
    <dbReference type="NCBI Taxonomy" id="7260"/>
    <lineage>
        <taxon>Eukaryota</taxon>
        <taxon>Metazoa</taxon>
        <taxon>Ecdysozoa</taxon>
        <taxon>Arthropoda</taxon>
        <taxon>Hexapoda</taxon>
        <taxon>Insecta</taxon>
        <taxon>Pterygota</taxon>
        <taxon>Neoptera</taxon>
        <taxon>Endopterygota</taxon>
        <taxon>Diptera</taxon>
        <taxon>Brachycera</taxon>
        <taxon>Muscomorpha</taxon>
        <taxon>Ephydroidea</taxon>
        <taxon>Drosophilidae</taxon>
        <taxon>Drosophila</taxon>
        <taxon>Sophophora</taxon>
    </lineage>
</organism>
<name>B4MK91_DROWI</name>
<sequence>MLNNFQVKSLVLALLMANVSHLHGQPLQDHHDREQRQLKQMAMPGGTAAAAAAGTTEAEVQMMANTTPTMTMPMAMNQMGLSGMQLARYPQLYFGPGAGYPLPVPGLQTNIANNYPSYPNGGFPGAFGVPQGYPTGLMYPSPQLPNGFVPQPSVDNYANLNNIVNMANIQGLQGATTTNNGFYPPPPPTGFQGGPVLPGLYPTPPNAGFMPAYASAF</sequence>